<sequence length="442" mass="47192">MAACRPRAALLVLLAVCVACASGRLAAARPDSDLAAAAAAGPLVRLVGRFFPGDNGAGGALPQLFTWSGASASVAFEGATSVTVSFDGRMSSLPKEHEQTRAVKKDSTFPWGFFQFELDGVKVGVGEITASKPQLKWKLIVSPGPHVLTITKLSEARYGAAWLQSIALPAGGRFLPPPPSPGMLSGRGMLFLGDSFTAGWGNTEGRSCKGADAHNMNTLLAYSGLTARHFNADAQILAWSGTGLLTYAKRYQTSWPQWKVEAAAPLGTQFLLRADALSPSSRYNLAAFQPQVVVLAMGTNDFLEKAGTRNNRAPPYGLPNLKAWTDGYLAVARENWTDGYLAVARELRRAYPSAAIINLVWPLEQLTAGVLTREQATKYQQWMAAAFARLQFAGVGNVHLLQLSGAGLDSRSWCGAHPDVAAHALLAPQLESFVRGILPSWK</sequence>
<dbReference type="AlphaFoldDB" id="A0A2P6TRL2"/>
<evidence type="ECO:0000313" key="3">
    <source>
        <dbReference type="EMBL" id="PRW56695.1"/>
    </source>
</evidence>
<dbReference type="InterPro" id="IPR052762">
    <property type="entry name" value="PCW_deacetylase/CE"/>
</dbReference>
<feature type="domain" description="SGNH hydrolase-type esterase" evidence="2">
    <location>
        <begin position="191"/>
        <end position="424"/>
    </location>
</feature>
<protein>
    <submittedName>
        <fullName evidence="3">Endo-1,4-beta-isoform B</fullName>
    </submittedName>
</protein>
<dbReference type="EMBL" id="LHPG02000008">
    <property type="protein sequence ID" value="PRW56695.1"/>
    <property type="molecule type" value="Genomic_DNA"/>
</dbReference>
<dbReference type="Gene3D" id="3.40.50.1110">
    <property type="entry name" value="SGNH hydrolase"/>
    <property type="match status" value="1"/>
</dbReference>
<dbReference type="OrthoDB" id="508063at2759"/>
<name>A0A2P6TRL2_CHLSO</name>
<evidence type="ECO:0000313" key="4">
    <source>
        <dbReference type="Proteomes" id="UP000239899"/>
    </source>
</evidence>
<feature type="chain" id="PRO_5015179892" evidence="1">
    <location>
        <begin position="24"/>
        <end position="442"/>
    </location>
</feature>
<proteinExistence type="predicted"/>
<dbReference type="Pfam" id="PF13472">
    <property type="entry name" value="Lipase_GDSL_2"/>
    <property type="match status" value="1"/>
</dbReference>
<gene>
    <name evidence="3" type="ORF">C2E21_4428</name>
</gene>
<dbReference type="PANTHER" id="PTHR37834:SF2">
    <property type="entry name" value="ESTERASE, SGNH HYDROLASE-TYPE"/>
    <property type="match status" value="1"/>
</dbReference>
<evidence type="ECO:0000259" key="2">
    <source>
        <dbReference type="Pfam" id="PF13472"/>
    </source>
</evidence>
<dbReference type="SUPFAM" id="SSF52266">
    <property type="entry name" value="SGNH hydrolase"/>
    <property type="match status" value="1"/>
</dbReference>
<dbReference type="InterPro" id="IPR036514">
    <property type="entry name" value="SGNH_hydro_sf"/>
</dbReference>
<evidence type="ECO:0000256" key="1">
    <source>
        <dbReference type="SAM" id="SignalP"/>
    </source>
</evidence>
<dbReference type="Gene3D" id="2.60.120.260">
    <property type="entry name" value="Galactose-binding domain-like"/>
    <property type="match status" value="1"/>
</dbReference>
<reference evidence="3 4" key="1">
    <citation type="journal article" date="2018" name="Plant J.">
        <title>Genome sequences of Chlorella sorokiniana UTEX 1602 and Micractinium conductrix SAG 241.80: implications to maltose excretion by a green alga.</title>
        <authorList>
            <person name="Arriola M.B."/>
            <person name="Velmurugan N."/>
            <person name="Zhang Y."/>
            <person name="Plunkett M.H."/>
            <person name="Hondzo H."/>
            <person name="Barney B.M."/>
        </authorList>
    </citation>
    <scope>NUCLEOTIDE SEQUENCE [LARGE SCALE GENOMIC DNA]</scope>
    <source>
        <strain evidence="4">UTEX 1602</strain>
    </source>
</reference>
<feature type="signal peptide" evidence="1">
    <location>
        <begin position="1"/>
        <end position="23"/>
    </location>
</feature>
<keyword evidence="1" id="KW-0732">Signal</keyword>
<accession>A0A2P6TRL2</accession>
<keyword evidence="4" id="KW-1185">Reference proteome</keyword>
<dbReference type="InterPro" id="IPR013830">
    <property type="entry name" value="SGNH_hydro"/>
</dbReference>
<comment type="caution">
    <text evidence="3">The sequence shown here is derived from an EMBL/GenBank/DDBJ whole genome shotgun (WGS) entry which is preliminary data.</text>
</comment>
<organism evidence="3 4">
    <name type="scientific">Chlorella sorokiniana</name>
    <name type="common">Freshwater green alga</name>
    <dbReference type="NCBI Taxonomy" id="3076"/>
    <lineage>
        <taxon>Eukaryota</taxon>
        <taxon>Viridiplantae</taxon>
        <taxon>Chlorophyta</taxon>
        <taxon>core chlorophytes</taxon>
        <taxon>Trebouxiophyceae</taxon>
        <taxon>Chlorellales</taxon>
        <taxon>Chlorellaceae</taxon>
        <taxon>Chlorella clade</taxon>
        <taxon>Chlorella</taxon>
    </lineage>
</organism>
<dbReference type="Proteomes" id="UP000239899">
    <property type="component" value="Unassembled WGS sequence"/>
</dbReference>
<dbReference type="PANTHER" id="PTHR37834">
    <property type="entry name" value="GDSL-LIKE LIPASE/ACYLHYDROLASE DOMAIN PROTEIN (AFU_ORTHOLOGUE AFUA_2G00620)"/>
    <property type="match status" value="1"/>
</dbReference>